<gene>
    <name evidence="2" type="ORF">L21SP5_02118</name>
</gene>
<dbReference type="KEGG" id="blq:L21SP5_02118"/>
<dbReference type="Gene3D" id="3.30.460.10">
    <property type="entry name" value="Beta Polymerase, domain 2"/>
    <property type="match status" value="1"/>
</dbReference>
<name>A0A0S2I0K2_9BACT</name>
<sequence length="106" mass="12410">MNNTGLNNKYIEDINKIFAQYDQVEKVVLYGSRATGTYNERSDVDLVVFGENINRHIIIQIKNELEELNVPYLIDLIDYKTIDNENLVVHINRVGVEFYKKVTSDW</sequence>
<dbReference type="RefSeq" id="WP_057953183.1">
    <property type="nucleotide sequence ID" value="NZ_CP013118.1"/>
</dbReference>
<dbReference type="STRING" id="1307839.L21SP5_02118"/>
<dbReference type="AlphaFoldDB" id="A0A0S2I0K2"/>
<feature type="domain" description="Polymerase beta nucleotidyltransferase" evidence="1">
    <location>
        <begin position="12"/>
        <end position="101"/>
    </location>
</feature>
<evidence type="ECO:0000259" key="1">
    <source>
        <dbReference type="Pfam" id="PF18765"/>
    </source>
</evidence>
<protein>
    <submittedName>
        <fullName evidence="2">Putative nucleotidyltransferase</fullName>
    </submittedName>
</protein>
<keyword evidence="3" id="KW-1185">Reference proteome</keyword>
<dbReference type="InterPro" id="IPR041633">
    <property type="entry name" value="Polbeta"/>
</dbReference>
<dbReference type="GO" id="GO:0016740">
    <property type="term" value="F:transferase activity"/>
    <property type="evidence" value="ECO:0007669"/>
    <property type="project" value="UniProtKB-KW"/>
</dbReference>
<proteinExistence type="predicted"/>
<evidence type="ECO:0000313" key="3">
    <source>
        <dbReference type="Proteomes" id="UP000064893"/>
    </source>
</evidence>
<dbReference type="EMBL" id="CP013118">
    <property type="protein sequence ID" value="ALO15751.1"/>
    <property type="molecule type" value="Genomic_DNA"/>
</dbReference>
<accession>A0A0S2I0K2</accession>
<dbReference type="Pfam" id="PF18765">
    <property type="entry name" value="Polbeta"/>
    <property type="match status" value="1"/>
</dbReference>
<organism evidence="2 3">
    <name type="scientific">Salinivirga cyanobacteriivorans</name>
    <dbReference type="NCBI Taxonomy" id="1307839"/>
    <lineage>
        <taxon>Bacteria</taxon>
        <taxon>Pseudomonadati</taxon>
        <taxon>Bacteroidota</taxon>
        <taxon>Bacteroidia</taxon>
        <taxon>Bacteroidales</taxon>
        <taxon>Salinivirgaceae</taxon>
        <taxon>Salinivirga</taxon>
    </lineage>
</organism>
<evidence type="ECO:0000313" key="2">
    <source>
        <dbReference type="EMBL" id="ALO15751.1"/>
    </source>
</evidence>
<keyword evidence="2" id="KW-0808">Transferase</keyword>
<dbReference type="InterPro" id="IPR043519">
    <property type="entry name" value="NT_sf"/>
</dbReference>
<dbReference type="OrthoDB" id="9803106at2"/>
<dbReference type="CDD" id="cd05403">
    <property type="entry name" value="NT_KNTase_like"/>
    <property type="match status" value="1"/>
</dbReference>
<dbReference type="Proteomes" id="UP000064893">
    <property type="component" value="Chromosome"/>
</dbReference>
<dbReference type="SUPFAM" id="SSF81301">
    <property type="entry name" value="Nucleotidyltransferase"/>
    <property type="match status" value="1"/>
</dbReference>
<reference evidence="2 3" key="1">
    <citation type="submission" date="2015-11" db="EMBL/GenBank/DDBJ databases">
        <title>Description and complete genome sequence of a novel strain predominating in hypersaline microbial mats and representing a new family of the Bacteriodetes phylum.</title>
        <authorList>
            <person name="Spring S."/>
            <person name="Bunk B."/>
            <person name="Sproer C."/>
            <person name="Klenk H.-P."/>
        </authorList>
    </citation>
    <scope>NUCLEOTIDE SEQUENCE [LARGE SCALE GENOMIC DNA]</scope>
    <source>
        <strain evidence="2 3">L21-Spi-D4</strain>
    </source>
</reference>